<dbReference type="EMBL" id="JAHKRT010000005">
    <property type="protein sequence ID" value="MBU3078485.1"/>
    <property type="molecule type" value="Genomic_DNA"/>
</dbReference>
<accession>A0ABS6BJK8</accession>
<proteinExistence type="predicted"/>
<keyword evidence="2" id="KW-1185">Reference proteome</keyword>
<reference evidence="1 2" key="1">
    <citation type="submission" date="2021-06" db="EMBL/GenBank/DDBJ databases">
        <title>Sphingomonas sp. XMGL2, whole genome shotgun sequencing project.</title>
        <authorList>
            <person name="Zhao G."/>
            <person name="Shen L."/>
        </authorList>
    </citation>
    <scope>NUCLEOTIDE SEQUENCE [LARGE SCALE GENOMIC DNA]</scope>
    <source>
        <strain evidence="1 2">XMGL2</strain>
    </source>
</reference>
<name>A0ABS6BJK8_9SPHN</name>
<dbReference type="Proteomes" id="UP000776276">
    <property type="component" value="Unassembled WGS sequence"/>
</dbReference>
<comment type="caution">
    <text evidence="1">The sequence shown here is derived from an EMBL/GenBank/DDBJ whole genome shotgun (WGS) entry which is preliminary data.</text>
</comment>
<evidence type="ECO:0000313" key="2">
    <source>
        <dbReference type="Proteomes" id="UP000776276"/>
    </source>
</evidence>
<gene>
    <name evidence="1" type="ORF">KOF26_11450</name>
</gene>
<protein>
    <submittedName>
        <fullName evidence="1">Uncharacterized protein</fullName>
    </submittedName>
</protein>
<evidence type="ECO:0000313" key="1">
    <source>
        <dbReference type="EMBL" id="MBU3078485.1"/>
    </source>
</evidence>
<organism evidence="1 2">
    <name type="scientific">Sphingomonas quercus</name>
    <dbReference type="NCBI Taxonomy" id="2842451"/>
    <lineage>
        <taxon>Bacteria</taxon>
        <taxon>Pseudomonadati</taxon>
        <taxon>Pseudomonadota</taxon>
        <taxon>Alphaproteobacteria</taxon>
        <taxon>Sphingomonadales</taxon>
        <taxon>Sphingomonadaceae</taxon>
        <taxon>Sphingomonas</taxon>
    </lineage>
</organism>
<sequence>MDVSTVNVCERIARVLAGQRISANAGGSMASAAAAVDAHWRDHLADAAAVLRTLREPDAAMAAVGDVAMWERMILAAVRECEHQ</sequence>
<dbReference type="RefSeq" id="WP_216324777.1">
    <property type="nucleotide sequence ID" value="NZ_JAHKRT010000005.1"/>
</dbReference>